<dbReference type="Pfam" id="PF05270">
    <property type="entry name" value="AbfB"/>
    <property type="match status" value="1"/>
</dbReference>
<dbReference type="InterPro" id="IPR007627">
    <property type="entry name" value="RNA_pol_sigma70_r2"/>
</dbReference>
<dbReference type="InterPro" id="IPR036195">
    <property type="entry name" value="AbfB_ABD_sf"/>
</dbReference>
<keyword evidence="1" id="KW-0805">Transcription regulation</keyword>
<dbReference type="InterPro" id="IPR007934">
    <property type="entry name" value="AbfB_ABD"/>
</dbReference>
<dbReference type="GO" id="GO:0003677">
    <property type="term" value="F:DNA binding"/>
    <property type="evidence" value="ECO:0007669"/>
    <property type="project" value="UniProtKB-KW"/>
</dbReference>
<dbReference type="SUPFAM" id="SSF88946">
    <property type="entry name" value="Sigma2 domain of RNA polymerase sigma factors"/>
    <property type="match status" value="1"/>
</dbReference>
<keyword evidence="4" id="KW-0804">Transcription</keyword>
<keyword evidence="3" id="KW-0238">DNA-binding</keyword>
<dbReference type="Gene3D" id="1.10.1740.10">
    <property type="match status" value="1"/>
</dbReference>
<dbReference type="EMBL" id="CP045529">
    <property type="protein sequence ID" value="QFU97153.1"/>
    <property type="molecule type" value="Genomic_DNA"/>
</dbReference>
<dbReference type="PANTHER" id="PTHR43133:SF8">
    <property type="entry name" value="RNA POLYMERASE SIGMA FACTOR HI_1459-RELATED"/>
    <property type="match status" value="1"/>
</dbReference>
<dbReference type="GO" id="GO:0016987">
    <property type="term" value="F:sigma factor activity"/>
    <property type="evidence" value="ECO:0007669"/>
    <property type="project" value="UniProtKB-KW"/>
</dbReference>
<reference evidence="8 9" key="1">
    <citation type="submission" date="2019-10" db="EMBL/GenBank/DDBJ databases">
        <title>Genome sequence of Luteimicrobium xylanilyticum HY-24.</title>
        <authorList>
            <person name="Kim D.Y."/>
            <person name="Park H.-Y."/>
        </authorList>
    </citation>
    <scope>NUCLEOTIDE SEQUENCE [LARGE SCALE GENOMIC DNA]</scope>
    <source>
        <strain evidence="8 9">HY-24</strain>
    </source>
</reference>
<evidence type="ECO:0000256" key="1">
    <source>
        <dbReference type="ARBA" id="ARBA00023015"/>
    </source>
</evidence>
<dbReference type="SUPFAM" id="SSF110221">
    <property type="entry name" value="AbfB domain"/>
    <property type="match status" value="1"/>
</dbReference>
<keyword evidence="9" id="KW-1185">Reference proteome</keyword>
<evidence type="ECO:0000256" key="4">
    <source>
        <dbReference type="ARBA" id="ARBA00023163"/>
    </source>
</evidence>
<accession>A0A5P9Q6W7</accession>
<dbReference type="GO" id="GO:0006352">
    <property type="term" value="P:DNA-templated transcription initiation"/>
    <property type="evidence" value="ECO:0007669"/>
    <property type="project" value="InterPro"/>
</dbReference>
<protein>
    <submittedName>
        <fullName evidence="8">Uncharacterized protein</fullName>
    </submittedName>
</protein>
<evidence type="ECO:0000259" key="7">
    <source>
        <dbReference type="Pfam" id="PF05270"/>
    </source>
</evidence>
<evidence type="ECO:0000256" key="2">
    <source>
        <dbReference type="ARBA" id="ARBA00023082"/>
    </source>
</evidence>
<name>A0A5P9Q6W7_9MICO</name>
<dbReference type="GO" id="GO:0046373">
    <property type="term" value="P:L-arabinose metabolic process"/>
    <property type="evidence" value="ECO:0007669"/>
    <property type="project" value="InterPro"/>
</dbReference>
<evidence type="ECO:0000259" key="6">
    <source>
        <dbReference type="Pfam" id="PF04542"/>
    </source>
</evidence>
<dbReference type="GO" id="GO:0046556">
    <property type="term" value="F:alpha-L-arabinofuranosidase activity"/>
    <property type="evidence" value="ECO:0007669"/>
    <property type="project" value="InterPro"/>
</dbReference>
<dbReference type="KEGG" id="lxl:KDY119_00647"/>
<organism evidence="8 9">
    <name type="scientific">Luteimicrobium xylanilyticum</name>
    <dbReference type="NCBI Taxonomy" id="1133546"/>
    <lineage>
        <taxon>Bacteria</taxon>
        <taxon>Bacillati</taxon>
        <taxon>Actinomycetota</taxon>
        <taxon>Actinomycetes</taxon>
        <taxon>Micrococcales</taxon>
        <taxon>Luteimicrobium</taxon>
    </lineage>
</organism>
<evidence type="ECO:0000256" key="3">
    <source>
        <dbReference type="ARBA" id="ARBA00023125"/>
    </source>
</evidence>
<feature type="region of interest" description="Disordered" evidence="5">
    <location>
        <begin position="340"/>
        <end position="399"/>
    </location>
</feature>
<evidence type="ECO:0000256" key="5">
    <source>
        <dbReference type="SAM" id="MobiDB-lite"/>
    </source>
</evidence>
<dbReference type="InterPro" id="IPR013325">
    <property type="entry name" value="RNA_pol_sigma_r2"/>
</dbReference>
<evidence type="ECO:0000313" key="9">
    <source>
        <dbReference type="Proteomes" id="UP000326702"/>
    </source>
</evidence>
<feature type="domain" description="RNA polymerase sigma-70 region 2" evidence="6">
    <location>
        <begin position="47"/>
        <end position="113"/>
    </location>
</feature>
<dbReference type="AlphaFoldDB" id="A0A5P9Q6W7"/>
<dbReference type="CDD" id="cd23399">
    <property type="entry name" value="beta-trefoil_ABD_ABFB"/>
    <property type="match status" value="1"/>
</dbReference>
<dbReference type="InterPro" id="IPR039425">
    <property type="entry name" value="RNA_pol_sigma-70-like"/>
</dbReference>
<dbReference type="OrthoDB" id="8611574at2"/>
<dbReference type="Gene3D" id="2.80.10.50">
    <property type="match status" value="1"/>
</dbReference>
<dbReference type="RefSeq" id="WP_153021925.1">
    <property type="nucleotide sequence ID" value="NZ_BAABIH010000029.1"/>
</dbReference>
<proteinExistence type="predicted"/>
<dbReference type="NCBIfam" id="TIGR02937">
    <property type="entry name" value="sigma70-ECF"/>
    <property type="match status" value="1"/>
</dbReference>
<dbReference type="Pfam" id="PF04542">
    <property type="entry name" value="Sigma70_r2"/>
    <property type="match status" value="1"/>
</dbReference>
<feature type="domain" description="Alpha-L-arabinofuranosidase B arabinose-binding" evidence="7">
    <location>
        <begin position="419"/>
        <end position="546"/>
    </location>
</feature>
<feature type="compositionally biased region" description="Polar residues" evidence="5">
    <location>
        <begin position="1"/>
        <end position="10"/>
    </location>
</feature>
<feature type="region of interest" description="Disordered" evidence="5">
    <location>
        <begin position="1"/>
        <end position="20"/>
    </location>
</feature>
<sequence length="552" mass="58337">MDRATRSGTTALHPRPRGFVPRADQDHEAAALVRAAQAGDTDARDALVAAYLPLLYNIVGRALDGRTEVDDVVQETLLRVVRDLPALRSPESFRAWAVAVALRQVRTFWRTHRAAATRFSDVADAELEPDPQDVAEHAGLRLEISRQRRQVAEASRWLDREARVLLALWWQELAGTITRGEVAASIGTSPAHAAVRLQRMREQLETARANVAALEAEPRCPELEATVRGWDGTPTSVWRKRVARHVRRCPVCAPLGAGLAPADRLILDTAPLVVPVALAALVSTSHGLWGGATAAGHVAASSASSHAAHATLLAKLAAHPLLWVAAGATVVGGTVGGIHEASSHHHPAPTVAAAGPQAAPAVRPSAAPRPTTHPTSRPTPHPTRSSAPTARPTPTASPTVATELVGGLVPLGRHSLELEGTPGSYLTAGDEEAGISEIGRSSTAAAKKDATFTVVRGLADHDCVSLVASDGRYLRHYELRLRLDERNGTDLFRDDATFCPTAGAKGAIALVPRAYPALVVHSRDGGLYLDVPDGTAAFKASSGFLVRAPWGS</sequence>
<dbReference type="InterPro" id="IPR014284">
    <property type="entry name" value="RNA_pol_sigma-70_dom"/>
</dbReference>
<dbReference type="PANTHER" id="PTHR43133">
    <property type="entry name" value="RNA POLYMERASE ECF-TYPE SIGMA FACTO"/>
    <property type="match status" value="1"/>
</dbReference>
<gene>
    <name evidence="8" type="ORF">KDY119_00647</name>
</gene>
<dbReference type="Proteomes" id="UP000326702">
    <property type="component" value="Chromosome"/>
</dbReference>
<evidence type="ECO:0000313" key="8">
    <source>
        <dbReference type="EMBL" id="QFU97153.1"/>
    </source>
</evidence>
<feature type="compositionally biased region" description="Low complexity" evidence="5">
    <location>
        <begin position="348"/>
        <end position="399"/>
    </location>
</feature>
<keyword evidence="2" id="KW-0731">Sigma factor</keyword>